<proteinExistence type="predicted"/>
<organism evidence="6 7">
    <name type="scientific">Anaeramoeba flamelloides</name>
    <dbReference type="NCBI Taxonomy" id="1746091"/>
    <lineage>
        <taxon>Eukaryota</taxon>
        <taxon>Metamonada</taxon>
        <taxon>Anaeramoebidae</taxon>
        <taxon>Anaeramoeba</taxon>
    </lineage>
</organism>
<protein>
    <submittedName>
        <fullName evidence="6">Eukaryotic translation initiation factor 3 subunit d</fullName>
    </submittedName>
</protein>
<evidence type="ECO:0000256" key="3">
    <source>
        <dbReference type="ARBA" id="ARBA00022884"/>
    </source>
</evidence>
<evidence type="ECO:0000313" key="6">
    <source>
        <dbReference type="EMBL" id="KAJ3450372.1"/>
    </source>
</evidence>
<dbReference type="InterPro" id="IPR007783">
    <property type="entry name" value="eIF3d"/>
</dbReference>
<evidence type="ECO:0000256" key="2">
    <source>
        <dbReference type="ARBA" id="ARBA00022540"/>
    </source>
</evidence>
<keyword evidence="4" id="KW-0648">Protein biosynthesis</keyword>
<keyword evidence="2 6" id="KW-0396">Initiation factor</keyword>
<feature type="region of interest" description="Disordered" evidence="5">
    <location>
        <begin position="1"/>
        <end position="21"/>
    </location>
</feature>
<comment type="caution">
    <text evidence="6">The sequence shown here is derived from an EMBL/GenBank/DDBJ whole genome shotgun (WGS) entry which is preliminary data.</text>
</comment>
<feature type="compositionally biased region" description="Basic and acidic residues" evidence="5">
    <location>
        <begin position="418"/>
        <end position="434"/>
    </location>
</feature>
<dbReference type="EMBL" id="JANTQA010000012">
    <property type="protein sequence ID" value="KAJ3450372.1"/>
    <property type="molecule type" value="Genomic_DNA"/>
</dbReference>
<dbReference type="PANTHER" id="PTHR12399">
    <property type="entry name" value="EUKARYOTIC TRANSLATION INITIATION FACTOR 3 SUBUNIT 7"/>
    <property type="match status" value="1"/>
</dbReference>
<keyword evidence="1" id="KW-0963">Cytoplasm</keyword>
<dbReference type="PANTHER" id="PTHR12399:SF0">
    <property type="entry name" value="EUKARYOTIC TRANSLATION INITIATION FACTOR 3 SUBUNIT D"/>
    <property type="match status" value="1"/>
</dbReference>
<evidence type="ECO:0000256" key="1">
    <source>
        <dbReference type="ARBA" id="ARBA00022490"/>
    </source>
</evidence>
<gene>
    <name evidence="6" type="ORF">M0812_06547</name>
</gene>
<evidence type="ECO:0000256" key="4">
    <source>
        <dbReference type="ARBA" id="ARBA00022917"/>
    </source>
</evidence>
<evidence type="ECO:0000256" key="5">
    <source>
        <dbReference type="SAM" id="MobiDB-lite"/>
    </source>
</evidence>
<evidence type="ECO:0000313" key="7">
    <source>
        <dbReference type="Proteomes" id="UP001146793"/>
    </source>
</evidence>
<keyword evidence="3" id="KW-0694">RNA-binding</keyword>
<dbReference type="Proteomes" id="UP001146793">
    <property type="component" value="Unassembled WGS sequence"/>
</dbReference>
<feature type="region of interest" description="Disordered" evidence="5">
    <location>
        <begin position="367"/>
        <end position="434"/>
    </location>
</feature>
<accession>A0AAV8A8C0</accession>
<sequence length="658" mass="76748">MMTNSLDLTEKKEHTWGPSSEELDDFPIPNFYNPFQKHEKLGKISDWMSYSSRQRYWKSNSEFNYEHKEKEYGAGLKKVKTRVGKEKKKEQNRYNYNRNNQQNKKVYVNWYLRNKKVGTGSFGTHGLGFANKSFHESWKIQPKRTWDEVTEFPLLSLNKLDLKLNIDKPVDLKYCGSLRFYKSMYDKISVNHKIQLNTYNKTFIEVNPSEDPILKKFSEEGIGNIFVTDQILSALMISPRSAIPWDIVFTKKGDQLWLDKRKGSRLDYETINETNRWAPSDDKPESVNSAYSLSNEATDTNLRFSQQVLSKSGSVEFNNKSPFTEEKSNIGNYEQQEHTSIFYRYRSFDLDDNMKIIVRCSINAAEEPPQKKKKKVNVRQTKKNRRAKKLNIDEEGEDNQEEIKYGPDVTVIHIDGNPPKKNEEEKETEENFEKKSIEIEKEEPKLEWNGPKLLSVHALNEVNPKYTINWKENLDLKMASALLTEMKNNANKMGKWGIKAHLAGVDQIKIGFVSRTDNYSNKTHTVCGVCKYTPQELLSFCSLNLSNAWSIVKTLCSEILALPKDGHYILLRTNRKSSLVLYQLSNLEFKITEEHEDKNKPYPYTTKKIVSLNETKVKLTKRKSIKKKTTTSKNRNQKKPRKVTKNKRQVIDWSAIKN</sequence>
<dbReference type="GO" id="GO:0003723">
    <property type="term" value="F:RNA binding"/>
    <property type="evidence" value="ECO:0007669"/>
    <property type="project" value="UniProtKB-KW"/>
</dbReference>
<name>A0AAV8A8C0_9EUKA</name>
<dbReference type="AlphaFoldDB" id="A0AAV8A8C0"/>
<dbReference type="GO" id="GO:0005852">
    <property type="term" value="C:eukaryotic translation initiation factor 3 complex"/>
    <property type="evidence" value="ECO:0007669"/>
    <property type="project" value="InterPro"/>
</dbReference>
<dbReference type="PIRSF" id="PIRSF016281">
    <property type="entry name" value="EIF-3_zeta"/>
    <property type="match status" value="1"/>
</dbReference>
<reference evidence="6" key="1">
    <citation type="submission" date="2022-08" db="EMBL/GenBank/DDBJ databases">
        <title>Novel sulphate-reducing endosymbionts in the free-living metamonad Anaeramoeba.</title>
        <authorList>
            <person name="Jerlstrom-Hultqvist J."/>
            <person name="Cepicka I."/>
            <person name="Gallot-Lavallee L."/>
            <person name="Salas-Leiva D."/>
            <person name="Curtis B.A."/>
            <person name="Zahonova K."/>
            <person name="Pipaliya S."/>
            <person name="Dacks J."/>
            <person name="Roger A.J."/>
        </authorList>
    </citation>
    <scope>NUCLEOTIDE SEQUENCE</scope>
    <source>
        <strain evidence="6">Busselton2</strain>
    </source>
</reference>
<dbReference type="Pfam" id="PF05091">
    <property type="entry name" value="eIF-3_zeta"/>
    <property type="match status" value="2"/>
</dbReference>
<feature type="region of interest" description="Disordered" evidence="5">
    <location>
        <begin position="622"/>
        <end position="648"/>
    </location>
</feature>
<feature type="compositionally biased region" description="Basic residues" evidence="5">
    <location>
        <begin position="371"/>
        <end position="389"/>
    </location>
</feature>
<dbReference type="GO" id="GO:0003743">
    <property type="term" value="F:translation initiation factor activity"/>
    <property type="evidence" value="ECO:0007669"/>
    <property type="project" value="UniProtKB-KW"/>
</dbReference>